<evidence type="ECO:0000313" key="3">
    <source>
        <dbReference type="Proteomes" id="UP000599074"/>
    </source>
</evidence>
<evidence type="ECO:0000256" key="1">
    <source>
        <dbReference type="SAM" id="MobiDB-lite"/>
    </source>
</evidence>
<dbReference type="AlphaFoldDB" id="A0A8J3TEE7"/>
<keyword evidence="3" id="KW-1185">Reference proteome</keyword>
<sequence>MAAAPARSPTGGAAAPDARGGHRDPGARRAAHGNRAGGDKRADHRNRAGGHNRADHRNRGSRRADRDPVGLPLEVSIRSPARADMSRTFSTSLAGIDPSSLILVDRMEYARSDN</sequence>
<proteinExistence type="predicted"/>
<comment type="caution">
    <text evidence="2">The sequence shown here is derived from an EMBL/GenBank/DDBJ whole genome shotgun (WGS) entry which is preliminary data.</text>
</comment>
<protein>
    <submittedName>
        <fullName evidence="2">Uncharacterized protein</fullName>
    </submittedName>
</protein>
<evidence type="ECO:0000313" key="2">
    <source>
        <dbReference type="EMBL" id="GII23971.1"/>
    </source>
</evidence>
<dbReference type="Proteomes" id="UP000599074">
    <property type="component" value="Unassembled WGS sequence"/>
</dbReference>
<accession>A0A8J3TEE7</accession>
<reference evidence="2" key="1">
    <citation type="submission" date="2021-01" db="EMBL/GenBank/DDBJ databases">
        <title>Whole genome shotgun sequence of Planosporangium mesophilum NBRC 109066.</title>
        <authorList>
            <person name="Komaki H."/>
            <person name="Tamura T."/>
        </authorList>
    </citation>
    <scope>NUCLEOTIDE SEQUENCE</scope>
    <source>
        <strain evidence="2">NBRC 109066</strain>
    </source>
</reference>
<name>A0A8J3TEE7_9ACTN</name>
<gene>
    <name evidence="2" type="ORF">Pme01_35680</name>
</gene>
<organism evidence="2 3">
    <name type="scientific">Planosporangium mesophilum</name>
    <dbReference type="NCBI Taxonomy" id="689768"/>
    <lineage>
        <taxon>Bacteria</taxon>
        <taxon>Bacillati</taxon>
        <taxon>Actinomycetota</taxon>
        <taxon>Actinomycetes</taxon>
        <taxon>Micromonosporales</taxon>
        <taxon>Micromonosporaceae</taxon>
        <taxon>Planosporangium</taxon>
    </lineage>
</organism>
<feature type="region of interest" description="Disordered" evidence="1">
    <location>
        <begin position="1"/>
        <end position="97"/>
    </location>
</feature>
<dbReference type="EMBL" id="BOON01000032">
    <property type="protein sequence ID" value="GII23971.1"/>
    <property type="molecule type" value="Genomic_DNA"/>
</dbReference>
<feature type="compositionally biased region" description="Basic and acidic residues" evidence="1">
    <location>
        <begin position="37"/>
        <end position="68"/>
    </location>
</feature>